<dbReference type="AlphaFoldDB" id="A0A9P6UX53"/>
<dbReference type="InterPro" id="IPR008822">
    <property type="entry name" value="Endonuclease_RusA-like"/>
</dbReference>
<dbReference type="Gene3D" id="3.30.1330.70">
    <property type="entry name" value="Holliday junction resolvase RusA"/>
    <property type="match status" value="1"/>
</dbReference>
<reference evidence="1" key="1">
    <citation type="journal article" date="2020" name="Fungal Divers.">
        <title>Resolving the Mortierellaceae phylogeny through synthesis of multi-gene phylogenetics and phylogenomics.</title>
        <authorList>
            <person name="Vandepol N."/>
            <person name="Liber J."/>
            <person name="Desiro A."/>
            <person name="Na H."/>
            <person name="Kennedy M."/>
            <person name="Barry K."/>
            <person name="Grigoriev I.V."/>
            <person name="Miller A.N."/>
            <person name="O'Donnell K."/>
            <person name="Stajich J.E."/>
            <person name="Bonito G."/>
        </authorList>
    </citation>
    <scope>NUCLEOTIDE SEQUENCE</scope>
    <source>
        <strain evidence="1">NVP60</strain>
    </source>
</reference>
<protein>
    <submittedName>
        <fullName evidence="1">Uncharacterized protein</fullName>
    </submittedName>
</protein>
<dbReference type="GO" id="GO:0006310">
    <property type="term" value="P:DNA recombination"/>
    <property type="evidence" value="ECO:0007669"/>
    <property type="project" value="InterPro"/>
</dbReference>
<evidence type="ECO:0000313" key="1">
    <source>
        <dbReference type="EMBL" id="KAG0323523.1"/>
    </source>
</evidence>
<proteinExistence type="predicted"/>
<gene>
    <name evidence="1" type="ORF">BGZ97_000009</name>
</gene>
<evidence type="ECO:0000313" key="2">
    <source>
        <dbReference type="Proteomes" id="UP000823405"/>
    </source>
</evidence>
<dbReference type="GO" id="GO:0000287">
    <property type="term" value="F:magnesium ion binding"/>
    <property type="evidence" value="ECO:0007669"/>
    <property type="project" value="InterPro"/>
</dbReference>
<name>A0A9P6UX53_9FUNG</name>
<dbReference type="SUPFAM" id="SSF103084">
    <property type="entry name" value="Holliday junction resolvase RusA"/>
    <property type="match status" value="1"/>
</dbReference>
<dbReference type="OrthoDB" id="2441537at2759"/>
<keyword evidence="2" id="KW-1185">Reference proteome</keyword>
<dbReference type="GO" id="GO:0006281">
    <property type="term" value="P:DNA repair"/>
    <property type="evidence" value="ECO:0007669"/>
    <property type="project" value="InterPro"/>
</dbReference>
<dbReference type="InterPro" id="IPR036614">
    <property type="entry name" value="RusA-like_sf"/>
</dbReference>
<dbReference type="EMBL" id="JAAAIN010000001">
    <property type="protein sequence ID" value="KAG0323523.1"/>
    <property type="molecule type" value="Genomic_DNA"/>
</dbReference>
<comment type="caution">
    <text evidence="1">The sequence shown here is derived from an EMBL/GenBank/DDBJ whole genome shotgun (WGS) entry which is preliminary data.</text>
</comment>
<organism evidence="1 2">
    <name type="scientific">Linnemannia gamsii</name>
    <dbReference type="NCBI Taxonomy" id="64522"/>
    <lineage>
        <taxon>Eukaryota</taxon>
        <taxon>Fungi</taxon>
        <taxon>Fungi incertae sedis</taxon>
        <taxon>Mucoromycota</taxon>
        <taxon>Mortierellomycotina</taxon>
        <taxon>Mortierellomycetes</taxon>
        <taxon>Mortierellales</taxon>
        <taxon>Mortierellaceae</taxon>
        <taxon>Linnemannia</taxon>
    </lineage>
</organism>
<dbReference type="Proteomes" id="UP000823405">
    <property type="component" value="Unassembled WGS sequence"/>
</dbReference>
<dbReference type="Pfam" id="PF05866">
    <property type="entry name" value="RusA"/>
    <property type="match status" value="1"/>
</dbReference>
<sequence length="149" mass="16450">MPDTIKFTIPGEPVAKGRARALVRKGRIAHYTPKKTVQYESLVRLVAQQAMSEKLPAEGAISLIIRAFLSIPKSWNFKKREAAVIGAIAHTQRPDLDNIVKAIKDGANGVAWRDDSQVIHVQASKQYGMPRVEVEMTIALSGMPTPHKK</sequence>
<accession>A0A9P6UX53</accession>